<dbReference type="InterPro" id="IPR002901">
    <property type="entry name" value="MGlyc_endo_b_GlcNAc-like_dom"/>
</dbReference>
<dbReference type="EMBL" id="POTQ01000004">
    <property type="protein sequence ID" value="PNV58381.1"/>
    <property type="molecule type" value="Genomic_DNA"/>
</dbReference>
<dbReference type="NCBIfam" id="TIGR03715">
    <property type="entry name" value="KxYKxGKxW"/>
    <property type="match status" value="1"/>
</dbReference>
<dbReference type="AlphaFoldDB" id="A0A2K2TJV5"/>
<dbReference type="Pfam" id="PF01832">
    <property type="entry name" value="Glucosaminidase"/>
    <property type="match status" value="1"/>
</dbReference>
<protein>
    <submittedName>
        <fullName evidence="7">Mannosyl-glycoprotein endo-beta-N-acetylglucosamidase</fullName>
    </submittedName>
</protein>
<evidence type="ECO:0000256" key="5">
    <source>
        <dbReference type="SAM" id="SignalP"/>
    </source>
</evidence>
<evidence type="ECO:0000256" key="3">
    <source>
        <dbReference type="ARBA" id="ARBA00022801"/>
    </source>
</evidence>
<dbReference type="PANTHER" id="PTHR33308:SF10">
    <property type="entry name" value="EXO-GLUCOSAMINIDASE LYTG"/>
    <property type="match status" value="1"/>
</dbReference>
<dbReference type="Gene3D" id="2.10.270.10">
    <property type="entry name" value="Cholin Binding"/>
    <property type="match status" value="2"/>
</dbReference>
<organism evidence="7 8">
    <name type="scientific">Limosilactobacillus fermentum</name>
    <name type="common">Lactobacillus fermentum</name>
    <dbReference type="NCBI Taxonomy" id="1613"/>
    <lineage>
        <taxon>Bacteria</taxon>
        <taxon>Bacillati</taxon>
        <taxon>Bacillota</taxon>
        <taxon>Bacilli</taxon>
        <taxon>Lactobacillales</taxon>
        <taxon>Lactobacillaceae</taxon>
        <taxon>Limosilactobacillus</taxon>
    </lineage>
</organism>
<comment type="similarity">
    <text evidence="1">Belongs to the glycosyl hydrolase 73 family.</text>
</comment>
<dbReference type="Pfam" id="PF19258">
    <property type="entry name" value="KxYKxGKxW_sig"/>
    <property type="match status" value="1"/>
</dbReference>
<comment type="caution">
    <text evidence="7">The sequence shown here is derived from an EMBL/GenBank/DDBJ whole genome shotgun (WGS) entry which is preliminary data.</text>
</comment>
<reference evidence="7 8" key="1">
    <citation type="submission" date="2018-01" db="EMBL/GenBank/DDBJ databases">
        <title>Draft genome sequence of the feruloyl esterase-producing strain Lactobacillus fermentum CRL 1446, isolated from artisanal goat milk cheese.</title>
        <authorList>
            <person name="Abeijon Mukdsi M.C."/>
            <person name="Saavedra L."/>
            <person name="Gauffin Cano M.P."/>
            <person name="Hebert E.M."/>
            <person name="Medina R.B."/>
        </authorList>
    </citation>
    <scope>NUCLEOTIDE SEQUENCE [LARGE SCALE GENOMIC DNA]</scope>
    <source>
        <strain evidence="7 8">CRL 1446</strain>
    </source>
</reference>
<dbReference type="InterPro" id="IPR051056">
    <property type="entry name" value="Glycosyl_Hydrolase_73"/>
</dbReference>
<evidence type="ECO:0000256" key="1">
    <source>
        <dbReference type="ARBA" id="ARBA00010266"/>
    </source>
</evidence>
<evidence type="ECO:0000259" key="6">
    <source>
        <dbReference type="SMART" id="SM00047"/>
    </source>
</evidence>
<evidence type="ECO:0000256" key="4">
    <source>
        <dbReference type="SAM" id="MobiDB-lite"/>
    </source>
</evidence>
<dbReference type="Gene3D" id="4.10.80.30">
    <property type="entry name" value="DNA polymerase, domain 6"/>
    <property type="match status" value="1"/>
</dbReference>
<dbReference type="GO" id="GO:0004040">
    <property type="term" value="F:amidase activity"/>
    <property type="evidence" value="ECO:0007669"/>
    <property type="project" value="InterPro"/>
</dbReference>
<evidence type="ECO:0000313" key="8">
    <source>
        <dbReference type="Proteomes" id="UP000236514"/>
    </source>
</evidence>
<feature type="signal peptide" evidence="5">
    <location>
        <begin position="1"/>
        <end position="40"/>
    </location>
</feature>
<name>A0A2K2TJV5_LIMFE</name>
<dbReference type="SMART" id="SM00047">
    <property type="entry name" value="LYZ2"/>
    <property type="match status" value="1"/>
</dbReference>
<dbReference type="Proteomes" id="UP000236514">
    <property type="component" value="Unassembled WGS sequence"/>
</dbReference>
<feature type="region of interest" description="Disordered" evidence="4">
    <location>
        <begin position="116"/>
        <end position="179"/>
    </location>
</feature>
<dbReference type="RefSeq" id="WP_101888899.1">
    <property type="nucleotide sequence ID" value="NZ_JAJEUI010000014.1"/>
</dbReference>
<feature type="chain" id="PRO_5014365729" evidence="5">
    <location>
        <begin position="41"/>
        <end position="572"/>
    </location>
</feature>
<dbReference type="InterPro" id="IPR022263">
    <property type="entry name" value="KxYKxGKxW"/>
</dbReference>
<accession>A0A2K2TJV5</accession>
<sequence>MESKKHYKLYKSGKQWKTLAITAAVAVAGVVSLNNVTANADVTSSAVATVAVAQTSSASSVVLESSTSAVATSSTSEASAAASSAVVSSSASSSVTSATSSVVDAASASTVASSADTAATSATSSSEVSVTSASSEVSTVSDSSSVATSTTSLTSQSTESATSDSADSSATSTQDSSVTSAEVVTREVAAVATSSTKNGWVSENGTYTYYTNGKVASGENYSYLPSISGTGYNWYLVKDGVALSGVQKWYGSYYYFDPTTYLKLDHQDYVKSQWGDWYMVGSDGIVQSGVQKWYGKYYYFDPVTYLKLDHQDYVKSQWGLWYMVGSDGIVQSGVQKWYGKYYYFDPVTYLKLDHQDYVKSQWGDWYMVGSDGIVQSGLVQWYGHYYYFNPVTYLKATNTTFSYNGISLTADNTGIITGTTTSSQFLLKIYQATLDGWKEYGVLPSVTAAQAILESGWGQSALATEANNLFGIKGSYNGQYVIMSTAEYGSGGYYYVNAEFRKYPSFYESVVDHGYFLYSNSRYSNLLHQTSYATVTSLLQSDGYATSPTYASSLNNVITTYGLQSWDTAAGV</sequence>
<dbReference type="SUPFAM" id="SSF69360">
    <property type="entry name" value="Cell wall binding repeat"/>
    <property type="match status" value="1"/>
</dbReference>
<evidence type="ECO:0000256" key="2">
    <source>
        <dbReference type="ARBA" id="ARBA00022729"/>
    </source>
</evidence>
<proteinExistence type="inferred from homology"/>
<evidence type="ECO:0000313" key="7">
    <source>
        <dbReference type="EMBL" id="PNV58381.1"/>
    </source>
</evidence>
<keyword evidence="2 5" id="KW-0732">Signal</keyword>
<dbReference type="PANTHER" id="PTHR33308">
    <property type="entry name" value="PEPTIDOGLYCAN HYDROLASE FLGJ"/>
    <property type="match status" value="1"/>
</dbReference>
<keyword evidence="3" id="KW-0378">Hydrolase</keyword>
<dbReference type="Gene3D" id="1.10.530.10">
    <property type="match status" value="1"/>
</dbReference>
<gene>
    <name evidence="7" type="ORF">C1Y38_03205</name>
</gene>
<feature type="domain" description="Mannosyl-glycoprotein endo-beta-N-acetylglucosamidase-like" evidence="6">
    <location>
        <begin position="426"/>
        <end position="567"/>
    </location>
</feature>